<evidence type="ECO:0000313" key="2">
    <source>
        <dbReference type="EMBL" id="RIB22681.1"/>
    </source>
</evidence>
<sequence length="361" mass="41769">MSNNTENYFFCNRNQQAQELYFRKWLSSVYLPSVKVLRKANLNGAEAQYRHGLEEANDTKEVTKIFLFQRQLKEQEQNLTLIRNNINFIMGGYNAKIHGKCSEKSLGVYTELFNILQCLDLETIEPEIPIASGVIDLTENENIFTKLLTLETKLILSRHSFHNNEFPNQIGAILDEFVSLYSKLRTDFNPALMRPISFPYREMTLRTRCILITTFDLLEGLRRIWSCRPSLTEKDYSENSYVIHVVSEVLDPLFTYSKWPLKEDSSSEARLIHCELGKIPVLGIQVIGERIIVSMLDLFEDVFYQVVEEFLRGSLKLRDIVEEIVRMSVSIKDEINLLPTCGERTSSTSMMSTTYSPPRNS</sequence>
<accession>A0A397VLJ1</accession>
<feature type="region of interest" description="Disordered" evidence="1">
    <location>
        <begin position="342"/>
        <end position="361"/>
    </location>
</feature>
<gene>
    <name evidence="2" type="ORF">C2G38_2243170</name>
</gene>
<feature type="compositionally biased region" description="Low complexity" evidence="1">
    <location>
        <begin position="345"/>
        <end position="354"/>
    </location>
</feature>
<organism evidence="2 3">
    <name type="scientific">Gigaspora rosea</name>
    <dbReference type="NCBI Taxonomy" id="44941"/>
    <lineage>
        <taxon>Eukaryota</taxon>
        <taxon>Fungi</taxon>
        <taxon>Fungi incertae sedis</taxon>
        <taxon>Mucoromycota</taxon>
        <taxon>Glomeromycotina</taxon>
        <taxon>Glomeromycetes</taxon>
        <taxon>Diversisporales</taxon>
        <taxon>Gigasporaceae</taxon>
        <taxon>Gigaspora</taxon>
    </lineage>
</organism>
<reference evidence="2 3" key="1">
    <citation type="submission" date="2018-06" db="EMBL/GenBank/DDBJ databases">
        <title>Comparative genomics reveals the genomic features of Rhizophagus irregularis, R. cerebriforme, R. diaphanum and Gigaspora rosea, and their symbiotic lifestyle signature.</title>
        <authorList>
            <person name="Morin E."/>
            <person name="San Clemente H."/>
            <person name="Chen E.C.H."/>
            <person name="De La Providencia I."/>
            <person name="Hainaut M."/>
            <person name="Kuo A."/>
            <person name="Kohler A."/>
            <person name="Murat C."/>
            <person name="Tang N."/>
            <person name="Roy S."/>
            <person name="Loubradou J."/>
            <person name="Henrissat B."/>
            <person name="Grigoriev I.V."/>
            <person name="Corradi N."/>
            <person name="Roux C."/>
            <person name="Martin F.M."/>
        </authorList>
    </citation>
    <scope>NUCLEOTIDE SEQUENCE [LARGE SCALE GENOMIC DNA]</scope>
    <source>
        <strain evidence="2 3">DAOM 194757</strain>
    </source>
</reference>
<comment type="caution">
    <text evidence="2">The sequence shown here is derived from an EMBL/GenBank/DDBJ whole genome shotgun (WGS) entry which is preliminary data.</text>
</comment>
<name>A0A397VLJ1_9GLOM</name>
<evidence type="ECO:0000313" key="3">
    <source>
        <dbReference type="Proteomes" id="UP000266673"/>
    </source>
</evidence>
<evidence type="ECO:0000256" key="1">
    <source>
        <dbReference type="SAM" id="MobiDB-lite"/>
    </source>
</evidence>
<protein>
    <submittedName>
        <fullName evidence="2">Uncharacterized protein</fullName>
    </submittedName>
</protein>
<dbReference type="EMBL" id="QKWP01000298">
    <property type="protein sequence ID" value="RIB22681.1"/>
    <property type="molecule type" value="Genomic_DNA"/>
</dbReference>
<dbReference type="Proteomes" id="UP000266673">
    <property type="component" value="Unassembled WGS sequence"/>
</dbReference>
<dbReference type="OrthoDB" id="2439360at2759"/>
<keyword evidence="3" id="KW-1185">Reference proteome</keyword>
<dbReference type="AlphaFoldDB" id="A0A397VLJ1"/>
<proteinExistence type="predicted"/>